<dbReference type="AlphaFoldDB" id="A0A0I9THX3"/>
<feature type="domain" description="PE" evidence="1">
    <location>
        <begin position="7"/>
        <end position="97"/>
    </location>
</feature>
<accession>A0A0I9THX3</accession>
<dbReference type="Gene3D" id="1.10.287.850">
    <property type="entry name" value="HP0062-like domain"/>
    <property type="match status" value="1"/>
</dbReference>
<organism evidence="2 3">
    <name type="scientific">Mycobacterium haemophilum</name>
    <dbReference type="NCBI Taxonomy" id="29311"/>
    <lineage>
        <taxon>Bacteria</taxon>
        <taxon>Bacillati</taxon>
        <taxon>Actinomycetota</taxon>
        <taxon>Actinomycetes</taxon>
        <taxon>Mycobacteriales</taxon>
        <taxon>Mycobacteriaceae</taxon>
        <taxon>Mycobacterium</taxon>
    </lineage>
</organism>
<comment type="caution">
    <text evidence="2">The sequence shown here is derived from an EMBL/GenBank/DDBJ whole genome shotgun (WGS) entry which is preliminary data.</text>
</comment>
<sequence>MSFVIGVSVAPEALTTVANALRGIGDRMVAEGVAADQVTAAVIAPGGDDVSVQVAARLRDQAAGYRRVSGRAAVNFAEFVASLSGSAAAYSTTETDNATRTG</sequence>
<keyword evidence="3" id="KW-1185">Reference proteome</keyword>
<dbReference type="RefSeq" id="WP_047315506.1">
    <property type="nucleotide sequence ID" value="NZ_LDPQ01000013.1"/>
</dbReference>
<reference evidence="2 3" key="1">
    <citation type="submission" date="2015-05" db="EMBL/GenBank/DDBJ databases">
        <title>Genome sequence of Mycobacterium haemophilum.</title>
        <authorList>
            <person name="Greninger A.L."/>
            <person name="Cunningham G."/>
            <person name="Miller S."/>
        </authorList>
    </citation>
    <scope>NUCLEOTIDE SEQUENCE [LARGE SCALE GENOMIC DNA]</scope>
    <source>
        <strain evidence="3">UC1</strain>
    </source>
</reference>
<dbReference type="InterPro" id="IPR000084">
    <property type="entry name" value="PE-PGRS_N"/>
</dbReference>
<protein>
    <recommendedName>
        <fullName evidence="1">PE domain-containing protein</fullName>
    </recommendedName>
</protein>
<evidence type="ECO:0000313" key="2">
    <source>
        <dbReference type="EMBL" id="KLO35840.1"/>
    </source>
</evidence>
<dbReference type="InterPro" id="IPR038332">
    <property type="entry name" value="PPE_sf"/>
</dbReference>
<dbReference type="PATRIC" id="fig|29311.18.peg.1143"/>
<name>A0A0I9THX3_9MYCO</name>
<gene>
    <name evidence="2" type="ORF">ABH38_14800</name>
</gene>
<evidence type="ECO:0000259" key="1">
    <source>
        <dbReference type="Pfam" id="PF00934"/>
    </source>
</evidence>
<dbReference type="EMBL" id="LDPR01000012">
    <property type="protein sequence ID" value="KLO35840.1"/>
    <property type="molecule type" value="Genomic_DNA"/>
</dbReference>
<proteinExistence type="predicted"/>
<dbReference type="Proteomes" id="UP000036334">
    <property type="component" value="Unassembled WGS sequence"/>
</dbReference>
<dbReference type="SUPFAM" id="SSF140459">
    <property type="entry name" value="PE/PPE dimer-like"/>
    <property type="match status" value="1"/>
</dbReference>
<evidence type="ECO:0000313" key="3">
    <source>
        <dbReference type="Proteomes" id="UP000036334"/>
    </source>
</evidence>
<dbReference type="Pfam" id="PF00934">
    <property type="entry name" value="PE"/>
    <property type="match status" value="1"/>
</dbReference>